<dbReference type="RefSeq" id="WP_322609511.1">
    <property type="nucleotide sequence ID" value="NZ_JARVCO010000012.1"/>
</dbReference>
<keyword evidence="1" id="KW-0812">Transmembrane</keyword>
<name>A0ABU5MZX6_9BACT</name>
<dbReference type="EMBL" id="JARVCO010000012">
    <property type="protein sequence ID" value="MDZ8119728.1"/>
    <property type="molecule type" value="Genomic_DNA"/>
</dbReference>
<organism evidence="3 4">
    <name type="scientific">Pontiella agarivorans</name>
    <dbReference type="NCBI Taxonomy" id="3038953"/>
    <lineage>
        <taxon>Bacteria</taxon>
        <taxon>Pseudomonadati</taxon>
        <taxon>Kiritimatiellota</taxon>
        <taxon>Kiritimatiellia</taxon>
        <taxon>Kiritimatiellales</taxon>
        <taxon>Pontiellaceae</taxon>
        <taxon>Pontiella</taxon>
    </lineage>
</organism>
<sequence>MNKFSREVSVEILVGLFMFVVLIALSVFTIVLSREKLWSESYQYEFIFTEVGGLREGDGVYLRGMNVGRVKQTALEDSRVHVYVTMDVPLQLRHGYKIEIVDASMLGGKYLKIYEGPEDAPLLGENVTILGSKPVDMIAELSEAVDGLQRMIKSVESGQGTLGQLLNDDTMYNNMAVLAEDLKGIVGRVAEGQGTVGKLLTDEAVYNDASAMMANLRMVSDRIAKGESTMGKLLSEDSELYENFDATMAAARAIAEGINQGEGTLGLLVRDAKLYNETTLLVEDVRAAVDDLREASPVTSFGSVLFGAF</sequence>
<reference evidence="3 4" key="1">
    <citation type="journal article" date="2024" name="Appl. Environ. Microbiol.">
        <title>Pontiella agarivorans sp. nov., a novel marine anaerobic bacterium capable of degrading macroalgal polysaccharides and fixing nitrogen.</title>
        <authorList>
            <person name="Liu N."/>
            <person name="Kivenson V."/>
            <person name="Peng X."/>
            <person name="Cui Z."/>
            <person name="Lankiewicz T.S."/>
            <person name="Gosselin K.M."/>
            <person name="English C.J."/>
            <person name="Blair E.M."/>
            <person name="O'Malley M.A."/>
            <person name="Valentine D.L."/>
        </authorList>
    </citation>
    <scope>NUCLEOTIDE SEQUENCE [LARGE SCALE GENOMIC DNA]</scope>
    <source>
        <strain evidence="3 4">NLcol2</strain>
    </source>
</reference>
<dbReference type="Pfam" id="PF02470">
    <property type="entry name" value="MlaD"/>
    <property type="match status" value="1"/>
</dbReference>
<evidence type="ECO:0000256" key="1">
    <source>
        <dbReference type="SAM" id="Phobius"/>
    </source>
</evidence>
<evidence type="ECO:0000313" key="3">
    <source>
        <dbReference type="EMBL" id="MDZ8119728.1"/>
    </source>
</evidence>
<dbReference type="Proteomes" id="UP001290861">
    <property type="component" value="Unassembled WGS sequence"/>
</dbReference>
<dbReference type="InterPro" id="IPR003399">
    <property type="entry name" value="Mce/MlaD"/>
</dbReference>
<evidence type="ECO:0000313" key="4">
    <source>
        <dbReference type="Proteomes" id="UP001290861"/>
    </source>
</evidence>
<proteinExistence type="predicted"/>
<keyword evidence="1" id="KW-0472">Membrane</keyword>
<dbReference type="PANTHER" id="PTHR33371:SF4">
    <property type="entry name" value="INTERMEMBRANE PHOSPHOLIPID TRANSPORT SYSTEM BINDING PROTEIN MLAD"/>
    <property type="match status" value="1"/>
</dbReference>
<protein>
    <submittedName>
        <fullName evidence="3">MlaD family protein</fullName>
    </submittedName>
</protein>
<evidence type="ECO:0000259" key="2">
    <source>
        <dbReference type="Pfam" id="PF02470"/>
    </source>
</evidence>
<dbReference type="InterPro" id="IPR052336">
    <property type="entry name" value="MlaD_Phospholipid_Transporter"/>
</dbReference>
<dbReference type="PANTHER" id="PTHR33371">
    <property type="entry name" value="INTERMEMBRANE PHOSPHOLIPID TRANSPORT SYSTEM BINDING PROTEIN MLAD-RELATED"/>
    <property type="match status" value="1"/>
</dbReference>
<keyword evidence="4" id="KW-1185">Reference proteome</keyword>
<keyword evidence="1" id="KW-1133">Transmembrane helix</keyword>
<feature type="domain" description="Mce/MlaD" evidence="2">
    <location>
        <begin position="41"/>
        <end position="114"/>
    </location>
</feature>
<feature type="transmembrane region" description="Helical" evidence="1">
    <location>
        <begin position="12"/>
        <end position="32"/>
    </location>
</feature>
<gene>
    <name evidence="3" type="ORF">P9H32_13955</name>
</gene>
<accession>A0ABU5MZX6</accession>
<comment type="caution">
    <text evidence="3">The sequence shown here is derived from an EMBL/GenBank/DDBJ whole genome shotgun (WGS) entry which is preliminary data.</text>
</comment>